<dbReference type="Proteomes" id="UP001283361">
    <property type="component" value="Unassembled WGS sequence"/>
</dbReference>
<evidence type="ECO:0000313" key="1">
    <source>
        <dbReference type="EMBL" id="KAK3729965.1"/>
    </source>
</evidence>
<evidence type="ECO:0000313" key="2">
    <source>
        <dbReference type="Proteomes" id="UP001283361"/>
    </source>
</evidence>
<dbReference type="AlphaFoldDB" id="A0AAE0Y255"/>
<sequence length="124" mass="13368">MTTYGSLCTLSGPTSRGGARGLEFEPAVPLPVSPGSNRLSLAPQVKISSRGLQRDPARLWLLAHGLLSGDWKEEAPPRSEERYCSVSPHHLSKLSGRITTFHCGNLRTVAPYHSAGIYTENQGA</sequence>
<reference evidence="1" key="1">
    <citation type="journal article" date="2023" name="G3 (Bethesda)">
        <title>A reference genome for the long-term kleptoplast-retaining sea slug Elysia crispata morphotype clarki.</title>
        <authorList>
            <person name="Eastman K.E."/>
            <person name="Pendleton A.L."/>
            <person name="Shaikh M.A."/>
            <person name="Suttiyut T."/>
            <person name="Ogas R."/>
            <person name="Tomko P."/>
            <person name="Gavelis G."/>
            <person name="Widhalm J.R."/>
            <person name="Wisecaver J.H."/>
        </authorList>
    </citation>
    <scope>NUCLEOTIDE SEQUENCE</scope>
    <source>
        <strain evidence="1">ECLA1</strain>
    </source>
</reference>
<accession>A0AAE0Y255</accession>
<dbReference type="EMBL" id="JAWDGP010007099">
    <property type="protein sequence ID" value="KAK3729965.1"/>
    <property type="molecule type" value="Genomic_DNA"/>
</dbReference>
<comment type="caution">
    <text evidence="1">The sequence shown here is derived from an EMBL/GenBank/DDBJ whole genome shotgun (WGS) entry which is preliminary data.</text>
</comment>
<gene>
    <name evidence="1" type="ORF">RRG08_051935</name>
</gene>
<proteinExistence type="predicted"/>
<keyword evidence="2" id="KW-1185">Reference proteome</keyword>
<name>A0AAE0Y255_9GAST</name>
<protein>
    <submittedName>
        <fullName evidence="1">Uncharacterized protein</fullName>
    </submittedName>
</protein>
<organism evidence="1 2">
    <name type="scientific">Elysia crispata</name>
    <name type="common">lettuce slug</name>
    <dbReference type="NCBI Taxonomy" id="231223"/>
    <lineage>
        <taxon>Eukaryota</taxon>
        <taxon>Metazoa</taxon>
        <taxon>Spiralia</taxon>
        <taxon>Lophotrochozoa</taxon>
        <taxon>Mollusca</taxon>
        <taxon>Gastropoda</taxon>
        <taxon>Heterobranchia</taxon>
        <taxon>Euthyneura</taxon>
        <taxon>Panpulmonata</taxon>
        <taxon>Sacoglossa</taxon>
        <taxon>Placobranchoidea</taxon>
        <taxon>Plakobranchidae</taxon>
        <taxon>Elysia</taxon>
    </lineage>
</organism>